<dbReference type="Proteomes" id="UP000283433">
    <property type="component" value="Unassembled WGS sequence"/>
</dbReference>
<dbReference type="GO" id="GO:0003700">
    <property type="term" value="F:DNA-binding transcription factor activity"/>
    <property type="evidence" value="ECO:0007669"/>
    <property type="project" value="InterPro"/>
</dbReference>
<evidence type="ECO:0000256" key="4">
    <source>
        <dbReference type="ARBA" id="ARBA00023163"/>
    </source>
</evidence>
<keyword evidence="2" id="KW-0805">Transcription regulation</keyword>
<dbReference type="InterPro" id="IPR000847">
    <property type="entry name" value="LysR_HTH_N"/>
</dbReference>
<evidence type="ECO:0000256" key="1">
    <source>
        <dbReference type="ARBA" id="ARBA00009437"/>
    </source>
</evidence>
<proteinExistence type="inferred from homology"/>
<dbReference type="InterPro" id="IPR036388">
    <property type="entry name" value="WH-like_DNA-bd_sf"/>
</dbReference>
<dbReference type="PANTHER" id="PTHR30126">
    <property type="entry name" value="HTH-TYPE TRANSCRIPTIONAL REGULATOR"/>
    <property type="match status" value="1"/>
</dbReference>
<evidence type="ECO:0000313" key="7">
    <source>
        <dbReference type="Proteomes" id="UP000283433"/>
    </source>
</evidence>
<dbReference type="PANTHER" id="PTHR30126:SF39">
    <property type="entry name" value="HTH-TYPE TRANSCRIPTIONAL REGULATOR CYSL"/>
    <property type="match status" value="1"/>
</dbReference>
<protein>
    <submittedName>
        <fullName evidence="6">Transcriptional regulator</fullName>
    </submittedName>
</protein>
<name>A0A419SCD2_9SPHI</name>
<feature type="domain" description="HTH lysR-type" evidence="5">
    <location>
        <begin position="1"/>
        <end position="58"/>
    </location>
</feature>
<dbReference type="GO" id="GO:0000976">
    <property type="term" value="F:transcription cis-regulatory region binding"/>
    <property type="evidence" value="ECO:0007669"/>
    <property type="project" value="TreeGrafter"/>
</dbReference>
<sequence>MLNFRLEVFYTTAKRLNFTKAAAELFITQPAVTKHIHELENHYKLKLFDRNGSKISLTEAGKVLLAHTEKLRELDKALEFDMNALTHQHKGILKIGASSTISQYVLPEILAKFHQKFTDVRIQLISGNTEHIEQALLNKEIDLGLIEGRSKNPQINYTFFLNDELVLLANTANPNIKQIISLTELSEYPLLLREPGSGSLEVIAHALKEHQLKLNNLNVEMTLGSIESMKAYLQNSHCLAFISVHAVVNELKNNKLRIIDVENLSLERPLYFIQSQGDVGNLPGLFIEFASKYNLK</sequence>
<accession>A0A419SCD2</accession>
<evidence type="ECO:0000256" key="2">
    <source>
        <dbReference type="ARBA" id="ARBA00023015"/>
    </source>
</evidence>
<dbReference type="InterPro" id="IPR005119">
    <property type="entry name" value="LysR_subst-bd"/>
</dbReference>
<dbReference type="Pfam" id="PF03466">
    <property type="entry name" value="LysR_substrate"/>
    <property type="match status" value="1"/>
</dbReference>
<evidence type="ECO:0000313" key="6">
    <source>
        <dbReference type="EMBL" id="RKD20474.1"/>
    </source>
</evidence>
<dbReference type="Pfam" id="PF00126">
    <property type="entry name" value="HTH_1"/>
    <property type="match status" value="1"/>
</dbReference>
<dbReference type="PROSITE" id="PS50931">
    <property type="entry name" value="HTH_LYSR"/>
    <property type="match status" value="1"/>
</dbReference>
<dbReference type="Gene3D" id="3.40.190.290">
    <property type="match status" value="1"/>
</dbReference>
<dbReference type="PRINTS" id="PR00039">
    <property type="entry name" value="HTHLYSR"/>
</dbReference>
<comment type="similarity">
    <text evidence="1">Belongs to the LysR transcriptional regulatory family.</text>
</comment>
<dbReference type="Gene3D" id="1.10.10.10">
    <property type="entry name" value="Winged helix-like DNA-binding domain superfamily/Winged helix DNA-binding domain"/>
    <property type="match status" value="1"/>
</dbReference>
<dbReference type="InterPro" id="IPR036390">
    <property type="entry name" value="WH_DNA-bd_sf"/>
</dbReference>
<dbReference type="SUPFAM" id="SSF53850">
    <property type="entry name" value="Periplasmic binding protein-like II"/>
    <property type="match status" value="1"/>
</dbReference>
<keyword evidence="7" id="KW-1185">Reference proteome</keyword>
<organism evidence="6 7">
    <name type="scientific">Pelobium manganitolerans</name>
    <dbReference type="NCBI Taxonomy" id="1842495"/>
    <lineage>
        <taxon>Bacteria</taxon>
        <taxon>Pseudomonadati</taxon>
        <taxon>Bacteroidota</taxon>
        <taxon>Sphingobacteriia</taxon>
        <taxon>Sphingobacteriales</taxon>
        <taxon>Sphingobacteriaceae</taxon>
        <taxon>Pelobium</taxon>
    </lineage>
</organism>
<dbReference type="OrthoDB" id="9785745at2"/>
<keyword evidence="4" id="KW-0804">Transcription</keyword>
<dbReference type="SUPFAM" id="SSF46785">
    <property type="entry name" value="Winged helix' DNA-binding domain"/>
    <property type="match status" value="1"/>
</dbReference>
<evidence type="ECO:0000256" key="3">
    <source>
        <dbReference type="ARBA" id="ARBA00023125"/>
    </source>
</evidence>
<keyword evidence="3" id="KW-0238">DNA-binding</keyword>
<comment type="caution">
    <text evidence="6">The sequence shown here is derived from an EMBL/GenBank/DDBJ whole genome shotgun (WGS) entry which is preliminary data.</text>
</comment>
<dbReference type="EMBL" id="MBTA01000001">
    <property type="protein sequence ID" value="RKD20474.1"/>
    <property type="molecule type" value="Genomic_DNA"/>
</dbReference>
<gene>
    <name evidence="6" type="ORF">BCY91_01390</name>
</gene>
<reference evidence="6 7" key="1">
    <citation type="submission" date="2016-07" db="EMBL/GenBank/DDBJ databases">
        <title>Genome of Pelobium manganitolerans.</title>
        <authorList>
            <person name="Wu S."/>
            <person name="Wang G."/>
        </authorList>
    </citation>
    <scope>NUCLEOTIDE SEQUENCE [LARGE SCALE GENOMIC DNA]</scope>
    <source>
        <strain evidence="6 7">YS-25</strain>
    </source>
</reference>
<dbReference type="AlphaFoldDB" id="A0A419SCD2"/>
<evidence type="ECO:0000259" key="5">
    <source>
        <dbReference type="PROSITE" id="PS50931"/>
    </source>
</evidence>